<feature type="domain" description="Lnb-like transmembrane" evidence="2">
    <location>
        <begin position="19"/>
        <end position="156"/>
    </location>
</feature>
<proteinExistence type="predicted"/>
<dbReference type="InterPro" id="IPR057436">
    <property type="entry name" value="5TMH_Lnb"/>
</dbReference>
<keyword evidence="1" id="KW-0812">Transmembrane</keyword>
<sequence length="159" mass="18065">MLHETKIVDVEPDPVDEAFPLSPLAVFNILLGIAWLMGAWQYRRGRVLWGWDLLLFGAQGVAGCIIAFLFFVSTHPTVGSNWLILLLNPLPLCYLPWMIRRAIRGQKDLYHVGNVVYLTLFIMIAPFLLQEFNLSVLPLALSLLITSASHVILYTRKFK</sequence>
<dbReference type="AlphaFoldDB" id="J9F2U3"/>
<protein>
    <recommendedName>
        <fullName evidence="2">Lnb-like transmembrane domain-containing protein</fullName>
    </recommendedName>
</protein>
<evidence type="ECO:0000313" key="3">
    <source>
        <dbReference type="EMBL" id="EJW89211.1"/>
    </source>
</evidence>
<reference evidence="3" key="1">
    <citation type="journal article" date="2012" name="PLoS ONE">
        <title>Gene sets for utilization of primary and secondary nutrition supplies in the distal gut of endangered iberian lynx.</title>
        <authorList>
            <person name="Alcaide M."/>
            <person name="Messina E."/>
            <person name="Richter M."/>
            <person name="Bargiela R."/>
            <person name="Peplies J."/>
            <person name="Huws S.A."/>
            <person name="Newbold C.J."/>
            <person name="Golyshin P.N."/>
            <person name="Simon M.A."/>
            <person name="Lopez G."/>
            <person name="Yakimov M.M."/>
            <person name="Ferrer M."/>
        </authorList>
    </citation>
    <scope>NUCLEOTIDE SEQUENCE</scope>
</reference>
<dbReference type="Pfam" id="PF25221">
    <property type="entry name" value="5TMH_Lnb"/>
    <property type="match status" value="1"/>
</dbReference>
<keyword evidence="1" id="KW-0472">Membrane</keyword>
<keyword evidence="1" id="KW-1133">Transmembrane helix</keyword>
<feature type="transmembrane region" description="Helical" evidence="1">
    <location>
        <begin position="20"/>
        <end position="40"/>
    </location>
</feature>
<evidence type="ECO:0000259" key="2">
    <source>
        <dbReference type="Pfam" id="PF25221"/>
    </source>
</evidence>
<name>J9F2U3_9ZZZZ</name>
<organism evidence="3">
    <name type="scientific">gut metagenome</name>
    <dbReference type="NCBI Taxonomy" id="749906"/>
    <lineage>
        <taxon>unclassified sequences</taxon>
        <taxon>metagenomes</taxon>
        <taxon>organismal metagenomes</taxon>
    </lineage>
</organism>
<feature type="transmembrane region" description="Helical" evidence="1">
    <location>
        <begin position="135"/>
        <end position="154"/>
    </location>
</feature>
<comment type="caution">
    <text evidence="3">The sequence shown here is derived from an EMBL/GenBank/DDBJ whole genome shotgun (WGS) entry which is preliminary data.</text>
</comment>
<gene>
    <name evidence="3" type="ORF">EVA_22669</name>
</gene>
<feature type="transmembrane region" description="Helical" evidence="1">
    <location>
        <begin position="47"/>
        <end position="72"/>
    </location>
</feature>
<evidence type="ECO:0000256" key="1">
    <source>
        <dbReference type="SAM" id="Phobius"/>
    </source>
</evidence>
<feature type="transmembrane region" description="Helical" evidence="1">
    <location>
        <begin position="78"/>
        <end position="97"/>
    </location>
</feature>
<dbReference type="EMBL" id="AMCI01009619">
    <property type="protein sequence ID" value="EJW89211.1"/>
    <property type="molecule type" value="Genomic_DNA"/>
</dbReference>
<feature type="transmembrane region" description="Helical" evidence="1">
    <location>
        <begin position="109"/>
        <end position="129"/>
    </location>
</feature>
<accession>J9F2U3</accession>